<accession>A0A485LAA6</accession>
<evidence type="ECO:0000313" key="2">
    <source>
        <dbReference type="EMBL" id="KAF0690769.1"/>
    </source>
</evidence>
<reference evidence="2" key="2">
    <citation type="submission" date="2019-06" db="EMBL/GenBank/DDBJ databases">
        <title>Genomics analysis of Aphanomyces spp. identifies a new class of oomycete effector associated with host adaptation.</title>
        <authorList>
            <person name="Gaulin E."/>
        </authorList>
    </citation>
    <scope>NUCLEOTIDE SEQUENCE</scope>
    <source>
        <strain evidence="2">CBS 578.67</strain>
    </source>
</reference>
<dbReference type="EMBL" id="CAADRA010006352">
    <property type="protein sequence ID" value="VFT94606.1"/>
    <property type="molecule type" value="Genomic_DNA"/>
</dbReference>
<protein>
    <submittedName>
        <fullName evidence="3">Aste57867_17863 protein</fullName>
    </submittedName>
</protein>
<dbReference type="Proteomes" id="UP000332933">
    <property type="component" value="Unassembled WGS sequence"/>
</dbReference>
<evidence type="ECO:0000313" key="4">
    <source>
        <dbReference type="Proteomes" id="UP000332933"/>
    </source>
</evidence>
<dbReference type="EMBL" id="VJMH01006331">
    <property type="protein sequence ID" value="KAF0690769.1"/>
    <property type="molecule type" value="Genomic_DNA"/>
</dbReference>
<keyword evidence="4" id="KW-1185">Reference proteome</keyword>
<organism evidence="3 4">
    <name type="scientific">Aphanomyces stellatus</name>
    <dbReference type="NCBI Taxonomy" id="120398"/>
    <lineage>
        <taxon>Eukaryota</taxon>
        <taxon>Sar</taxon>
        <taxon>Stramenopiles</taxon>
        <taxon>Oomycota</taxon>
        <taxon>Saprolegniomycetes</taxon>
        <taxon>Saprolegniales</taxon>
        <taxon>Verrucalvaceae</taxon>
        <taxon>Aphanomyces</taxon>
    </lineage>
</organism>
<evidence type="ECO:0000256" key="1">
    <source>
        <dbReference type="SAM" id="MobiDB-lite"/>
    </source>
</evidence>
<name>A0A485LAA6_9STRA</name>
<gene>
    <name evidence="3" type="primary">Aste57867_17863</name>
    <name evidence="2" type="ORF">As57867_017802</name>
    <name evidence="3" type="ORF">ASTE57867_17863</name>
</gene>
<reference evidence="3 4" key="1">
    <citation type="submission" date="2019-03" db="EMBL/GenBank/DDBJ databases">
        <authorList>
            <person name="Gaulin E."/>
            <person name="Dumas B."/>
        </authorList>
    </citation>
    <scope>NUCLEOTIDE SEQUENCE [LARGE SCALE GENOMIC DNA]</scope>
    <source>
        <strain evidence="3">CBS 568.67</strain>
    </source>
</reference>
<proteinExistence type="predicted"/>
<feature type="region of interest" description="Disordered" evidence="1">
    <location>
        <begin position="1"/>
        <end position="105"/>
    </location>
</feature>
<dbReference type="AlphaFoldDB" id="A0A485LAA6"/>
<sequence length="105" mass="11361">MAIKIEKGQMMASSSSTRSTASDGIGLSNQVPRQASGKIKTPVFEVDEPTKQKAKAKVTRAQKASTIDIAQDEGTTTRCDNAKLSHQPPTQLTRDPKFRKGNTTE</sequence>
<evidence type="ECO:0000313" key="3">
    <source>
        <dbReference type="EMBL" id="VFT94606.1"/>
    </source>
</evidence>
<feature type="compositionally biased region" description="Low complexity" evidence="1">
    <location>
        <begin position="12"/>
        <end position="22"/>
    </location>
</feature>